<dbReference type="Ensembl" id="ENSOABT00000075418.1">
    <property type="protein sequence ID" value="ENSOABP00000062248.1"/>
    <property type="gene ID" value="ENSOABG00000038275.1"/>
</dbReference>
<comment type="subcellular location">
    <subcellularLocation>
        <location evidence="1">Cytoplasm</location>
    </subcellularLocation>
</comment>
<dbReference type="Pfam" id="PF05729">
    <property type="entry name" value="NACHT"/>
    <property type="match status" value="1"/>
</dbReference>
<keyword evidence="7" id="KW-0832">Ubl conjugation</keyword>
<evidence type="ECO:0000256" key="4">
    <source>
        <dbReference type="ARBA" id="ARBA00022737"/>
    </source>
</evidence>
<dbReference type="Gene3D" id="3.80.10.10">
    <property type="entry name" value="Ribonuclease Inhibitor"/>
    <property type="match status" value="2"/>
</dbReference>
<dbReference type="PANTHER" id="PTHR31594">
    <property type="entry name" value="AIG1-TYPE G DOMAIN-CONTAINING PROTEIN"/>
    <property type="match status" value="1"/>
</dbReference>
<accession>A0AAZ1X3H8</accession>
<dbReference type="PROSITE" id="PS51450">
    <property type="entry name" value="LRR"/>
    <property type="match status" value="1"/>
</dbReference>
<proteinExistence type="predicted"/>
<keyword evidence="5" id="KW-0547">Nucleotide-binding</keyword>
<evidence type="ECO:0000313" key="12">
    <source>
        <dbReference type="Proteomes" id="UP000472276"/>
    </source>
</evidence>
<dbReference type="Pfam" id="PF13516">
    <property type="entry name" value="LRR_6"/>
    <property type="match status" value="2"/>
</dbReference>
<evidence type="ECO:0000256" key="7">
    <source>
        <dbReference type="ARBA" id="ARBA00022843"/>
    </source>
</evidence>
<reference evidence="11" key="2">
    <citation type="submission" date="2025-08" db="UniProtKB">
        <authorList>
            <consortium name="Ensembl"/>
        </authorList>
    </citation>
    <scope>IDENTIFICATION</scope>
</reference>
<dbReference type="Pfam" id="PF17776">
    <property type="entry name" value="NLRC4_HD2"/>
    <property type="match status" value="1"/>
</dbReference>
<dbReference type="Pfam" id="PF00619">
    <property type="entry name" value="CARD"/>
    <property type="match status" value="1"/>
</dbReference>
<keyword evidence="8" id="KW-0391">Immunity</keyword>
<dbReference type="InterPro" id="IPR032675">
    <property type="entry name" value="LRR_dom_sf"/>
</dbReference>
<keyword evidence="6" id="KW-0067">ATP-binding</keyword>
<dbReference type="Proteomes" id="UP000472276">
    <property type="component" value="Unassembled WGS sequence"/>
</dbReference>
<reference evidence="12" key="1">
    <citation type="submission" date="2020-03" db="EMBL/GenBank/DDBJ databases">
        <title>Evolution of repeat sequences and sex chromosomes of tilapia species revealed by chromosome-level genomes.</title>
        <authorList>
            <person name="Xu L."/>
            <person name="Tao W."/>
            <person name="Wang D."/>
            <person name="Zhou Q."/>
        </authorList>
    </citation>
    <scope>NUCLEOTIDE SEQUENCE [LARGE SCALE GENOMIC DNA]</scope>
    <source>
        <strain evidence="12">Israel</strain>
    </source>
</reference>
<evidence type="ECO:0000256" key="3">
    <source>
        <dbReference type="ARBA" id="ARBA00022588"/>
    </source>
</evidence>
<dbReference type="SMART" id="SM00114">
    <property type="entry name" value="CARD"/>
    <property type="match status" value="1"/>
</dbReference>
<feature type="domain" description="NACHT" evidence="10">
    <location>
        <begin position="225"/>
        <end position="341"/>
    </location>
</feature>
<evidence type="ECO:0000256" key="6">
    <source>
        <dbReference type="ARBA" id="ARBA00022840"/>
    </source>
</evidence>
<dbReference type="InterPro" id="IPR041267">
    <property type="entry name" value="NLRP_HD2"/>
</dbReference>
<evidence type="ECO:0000256" key="5">
    <source>
        <dbReference type="ARBA" id="ARBA00022741"/>
    </source>
</evidence>
<dbReference type="CDD" id="cd01671">
    <property type="entry name" value="CARD"/>
    <property type="match status" value="1"/>
</dbReference>
<dbReference type="GO" id="GO:0005524">
    <property type="term" value="F:ATP binding"/>
    <property type="evidence" value="ECO:0007669"/>
    <property type="project" value="UniProtKB-KW"/>
</dbReference>
<dbReference type="SUPFAM" id="SSF52047">
    <property type="entry name" value="RNI-like"/>
    <property type="match status" value="1"/>
</dbReference>
<dbReference type="InterPro" id="IPR001611">
    <property type="entry name" value="Leu-rich_rpt"/>
</dbReference>
<evidence type="ECO:0000313" key="11">
    <source>
        <dbReference type="Ensembl" id="ENSOABP00000062248.1"/>
    </source>
</evidence>
<dbReference type="PANTHER" id="PTHR31594:SF16">
    <property type="entry name" value="SI:CH211-281L24.3"/>
    <property type="match status" value="1"/>
</dbReference>
<dbReference type="InterPro" id="IPR052090">
    <property type="entry name" value="Cytolytic_pore-forming_toxin"/>
</dbReference>
<dbReference type="GO" id="GO:0045087">
    <property type="term" value="P:innate immune response"/>
    <property type="evidence" value="ECO:0007669"/>
    <property type="project" value="UniProtKB-KW"/>
</dbReference>
<evidence type="ECO:0000256" key="2">
    <source>
        <dbReference type="ARBA" id="ARBA00022490"/>
    </source>
</evidence>
<protein>
    <submittedName>
        <fullName evidence="11">Uncharacterized protein</fullName>
    </submittedName>
</protein>
<dbReference type="InterPro" id="IPR007111">
    <property type="entry name" value="NACHT_NTPase"/>
</dbReference>
<keyword evidence="4" id="KW-0677">Repeat</keyword>
<keyword evidence="12" id="KW-1185">Reference proteome</keyword>
<keyword evidence="2" id="KW-0963">Cytoplasm</keyword>
<dbReference type="SUPFAM" id="SSF52540">
    <property type="entry name" value="P-loop containing nucleoside triphosphate hydrolases"/>
    <property type="match status" value="1"/>
</dbReference>
<evidence type="ECO:0000259" key="9">
    <source>
        <dbReference type="PROSITE" id="PS50209"/>
    </source>
</evidence>
<dbReference type="InterPro" id="IPR027417">
    <property type="entry name" value="P-loop_NTPase"/>
</dbReference>
<keyword evidence="3" id="KW-0399">Innate immunity</keyword>
<feature type="domain" description="CARD" evidence="9">
    <location>
        <begin position="4"/>
        <end position="80"/>
    </location>
</feature>
<gene>
    <name evidence="11" type="primary">LOC116325015</name>
</gene>
<dbReference type="InterPro" id="IPR011029">
    <property type="entry name" value="DEATH-like_dom_sf"/>
</dbReference>
<dbReference type="GO" id="GO:0005737">
    <property type="term" value="C:cytoplasm"/>
    <property type="evidence" value="ECO:0007669"/>
    <property type="project" value="UniProtKB-SubCell"/>
</dbReference>
<dbReference type="Gene3D" id="1.20.58.1200">
    <property type="entry name" value="RNA silencing suppressor P21, N-terminal domain"/>
    <property type="match status" value="4"/>
</dbReference>
<evidence type="ECO:0000256" key="1">
    <source>
        <dbReference type="ARBA" id="ARBA00004496"/>
    </source>
</evidence>
<dbReference type="Gene3D" id="3.40.50.300">
    <property type="entry name" value="P-loop containing nucleotide triphosphate hydrolases"/>
    <property type="match status" value="1"/>
</dbReference>
<dbReference type="SUPFAM" id="SSF47986">
    <property type="entry name" value="DEATH domain"/>
    <property type="match status" value="1"/>
</dbReference>
<dbReference type="PROSITE" id="PS50837">
    <property type="entry name" value="NACHT"/>
    <property type="match status" value="1"/>
</dbReference>
<name>A0AAZ1X3H8_OREAU</name>
<dbReference type="InterPro" id="IPR001315">
    <property type="entry name" value="CARD"/>
</dbReference>
<organism evidence="11 12">
    <name type="scientific">Oreochromis aureus</name>
    <name type="common">Israeli tilapia</name>
    <name type="synonym">Chromis aureus</name>
    <dbReference type="NCBI Taxonomy" id="47969"/>
    <lineage>
        <taxon>Eukaryota</taxon>
        <taxon>Metazoa</taxon>
        <taxon>Chordata</taxon>
        <taxon>Craniata</taxon>
        <taxon>Vertebrata</taxon>
        <taxon>Euteleostomi</taxon>
        <taxon>Actinopterygii</taxon>
        <taxon>Neopterygii</taxon>
        <taxon>Teleostei</taxon>
        <taxon>Neoteleostei</taxon>
        <taxon>Acanthomorphata</taxon>
        <taxon>Ovalentaria</taxon>
        <taxon>Cichlomorphae</taxon>
        <taxon>Cichliformes</taxon>
        <taxon>Cichlidae</taxon>
        <taxon>African cichlids</taxon>
        <taxon>Pseudocrenilabrinae</taxon>
        <taxon>Oreochromini</taxon>
        <taxon>Oreochromis</taxon>
    </lineage>
</organism>
<evidence type="ECO:0000256" key="8">
    <source>
        <dbReference type="ARBA" id="ARBA00022859"/>
    </source>
</evidence>
<dbReference type="GO" id="GO:0042981">
    <property type="term" value="P:regulation of apoptotic process"/>
    <property type="evidence" value="ECO:0007669"/>
    <property type="project" value="InterPro"/>
</dbReference>
<sequence>MACTSQSAVEYVRRARLNLVRTLKGLTTVIVENLYQRGVFSEKEVSEIKAEGDDFDKSRRIVESVIKKGEAACYEFLRIIDITRKRSTESSPSVLENTETDSSLKDKFDLSYWISCFSFKEDTNMDVTYLQGPSPCHRYQQKLKSKAQKISERSWTQSKAVLFNKETSLSYTSLVLDTQRQASISKIKKSKIKKSRKVRTKKLKAYIPEDKQETSPSELLKMNERKILLVGKPGIGKTAVVHQMLKLWSEKDNKDLDYMFYFDMRETPNITEVHKLEDLLFSVINEPDEGKDVVLENIKNNADSVTIIFDGVTDIPSTSVVFKLIQKTLVPEAKIIITCRPEVESADFLLGWDCLRVEVKGFSEQGIREYLSKNLSEEHFSKVLCNLELFSLCHVPMYALMVVACFSFEGSNFSPHPCTVTEIYLNILHFCNERNVCKISENESTKWDAVLSLSEAAFYATEGKNVNLKSLPKLESCAHLAFLSRSVTQVSPTAKKPLYTFLHYTVQEFFAALWVLKDPERTRSVVQQCLTDDIKHMKHLVPFLCGLLNEKNMDLLQFLFTSQHLRETSGWFFKHLVTTFVDRSDTEDCEIDLLFLCQCLYESQSAEACVYLLDKLDYCLDLSGETLDPQQCYAVSYIISQSKERKIQLNLEKTKVSKQGMRPLLGCLSKLQSSQLSWQLWTICLLSEVEVDYISLLRFAENQLHLSVNSQPQLYDQAGKVLQKSAEKVKVCLHWDHRSSVDQSVSELLLQCLPNIHSLSVDTKTSDEDRTRFFVNLFCAAAEREQQTGEKILELLSSVCTYQTFPFDDTYMNDDMKKYQSDFLLDLCSHMKDCETKTGLSVLPSLQSVFSAPAVWSINLSERKTSTLLEVLKLQPEKKQVELTQYTHKKSKIRSFLQCLPYISQLSVDAWWSHKEKIRFFVNLFCAAAEREQQTGEKILELLSSVCTYQTFPFDDTYMNDDMKKYQSDFLFDLYSHLKDYETKTGLSVLPSLQSVFQSAPAVWSIKLSERKTSILLEVLKLQPEKKQVELTGCSHEESEVRSFLQCLPYISQLSVDFEDSDEEIRFFVNLFCAAAEREQQTGEKILELLSSVYSFDKFPFVAIDDDDDLEKYQCYLLLDMCSDVKDYETKTGLSVLPSLQSVFQSAPAVWSINLSERKTSILLEVLKLQPEKKQVELTGCSHEESEVRSFLQCLPYISQLSVDAWWPHKEKIRFFVNLFCAAAEREQQTGEKILELLSSVCTYQTFPFNKRYIGDDYIKKCQCDLLLDLCSHVKDCETKTGLSVLPSLQSVFQSAPAVWSIKLSERKTSILLEVLKLQPEKKQVELTDCSHDESEVRSFLQCLPYISQLSCDPDFFQSVCTSMSVRSTEEAQQLESLLLLLGFQLLLTGELHRKSCWSVGRVLKLCGSKVDLILTPSKMSARGGALLFRHTTQLRSLRLSIDMSLLLFQWVRRGRVVCPLAVEELSLVPKKARPSQRVMLRAVSSLASLLRYWTVARLDLTESCIPAHGLITLLLHDGPLTVKLSEESFQQLLCLLHEIQDKDLTLSFLSKVGGDLTSCCLNWELLHYLLQQSSAQTITVDLRKNLFLQEETTRLLPFLDRIVFKRPSPSFVMSSIRELYRAHDSHAVPSLLRSFGHVINLSSRELDSVDCAALIFILKHGDGVKLNLLWTSIPAEGVESILFMLDKVSRLSVDRNQLLRFIHCCAACDVQQEAASGLLRTLQHSLDLSCSSCVELPEEDQPEPLSLTADDCRAVSTILTHSSRDTQLDLRDCEVEDSVLDLLFPVLHRVRLRVSKTVLLQLLSLVPVNSERDTVRRAVSLCGALGGELDLSHSTLDQRACGALVQMLDSCEGLTELDLSHCQLTDQLLLPLITHLHKVQVLDLSHNQITDASTDVLLQLLSINPSIDCVRLYSNNIVHRAAFKEHKQFEIW</sequence>
<dbReference type="Gene3D" id="1.10.533.10">
    <property type="entry name" value="Death Domain, Fas"/>
    <property type="match status" value="1"/>
</dbReference>
<reference evidence="11" key="3">
    <citation type="submission" date="2025-09" db="UniProtKB">
        <authorList>
            <consortium name="Ensembl"/>
        </authorList>
    </citation>
    <scope>IDENTIFICATION</scope>
</reference>
<dbReference type="PROSITE" id="PS50209">
    <property type="entry name" value="CARD"/>
    <property type="match status" value="1"/>
</dbReference>
<evidence type="ECO:0000259" key="10">
    <source>
        <dbReference type="PROSITE" id="PS50837"/>
    </source>
</evidence>